<feature type="region of interest" description="Disordered" evidence="1">
    <location>
        <begin position="87"/>
        <end position="143"/>
    </location>
</feature>
<name>A0A4Q9M6C1_9APHY</name>
<evidence type="ECO:0000313" key="2">
    <source>
        <dbReference type="EMBL" id="TBU21362.1"/>
    </source>
</evidence>
<proteinExistence type="predicted"/>
<dbReference type="EMBL" id="ML143619">
    <property type="protein sequence ID" value="TBU21362.1"/>
    <property type="molecule type" value="Genomic_DNA"/>
</dbReference>
<evidence type="ECO:0000256" key="1">
    <source>
        <dbReference type="SAM" id="MobiDB-lite"/>
    </source>
</evidence>
<protein>
    <submittedName>
        <fullName evidence="2">Uncharacterized protein</fullName>
    </submittedName>
</protein>
<feature type="region of interest" description="Disordered" evidence="1">
    <location>
        <begin position="1"/>
        <end position="72"/>
    </location>
</feature>
<dbReference type="Proteomes" id="UP000292957">
    <property type="component" value="Unassembled WGS sequence"/>
</dbReference>
<sequence length="143" mass="15572">HVARENCDKDTQSADSNDEDGDAEALALPSTGPLALDEDKDYSDGSDSDSDDEDGTAPSGSRSQNLLKLATQLESHKAMEKLLRHFLKRRKWPVGDKGADKKPEKGYSPPRENIALTSTQVGSMKRPLEGGEESTSKRVRSKS</sequence>
<dbReference type="AlphaFoldDB" id="A0A4Q9M6C1"/>
<feature type="compositionally biased region" description="Basic and acidic residues" evidence="1">
    <location>
        <begin position="93"/>
        <end position="105"/>
    </location>
</feature>
<accession>A0A4Q9M6C1</accession>
<reference evidence="2" key="1">
    <citation type="submission" date="2019-01" db="EMBL/GenBank/DDBJ databases">
        <title>Draft genome sequences of three monokaryotic isolates of the white-rot basidiomycete fungus Dichomitus squalens.</title>
        <authorList>
            <consortium name="DOE Joint Genome Institute"/>
            <person name="Lopez S.C."/>
            <person name="Andreopoulos B."/>
            <person name="Pangilinan J."/>
            <person name="Lipzen A."/>
            <person name="Riley R."/>
            <person name="Ahrendt S."/>
            <person name="Ng V."/>
            <person name="Barry K."/>
            <person name="Daum C."/>
            <person name="Grigoriev I.V."/>
            <person name="Hilden K.S."/>
            <person name="Makela M.R."/>
            <person name="de Vries R.P."/>
        </authorList>
    </citation>
    <scope>NUCLEOTIDE SEQUENCE [LARGE SCALE GENOMIC DNA]</scope>
    <source>
        <strain evidence="2">OM18370.1</strain>
    </source>
</reference>
<feature type="compositionally biased region" description="Basic and acidic residues" evidence="1">
    <location>
        <begin position="1"/>
        <end position="12"/>
    </location>
</feature>
<organism evidence="2">
    <name type="scientific">Dichomitus squalens</name>
    <dbReference type="NCBI Taxonomy" id="114155"/>
    <lineage>
        <taxon>Eukaryota</taxon>
        <taxon>Fungi</taxon>
        <taxon>Dikarya</taxon>
        <taxon>Basidiomycota</taxon>
        <taxon>Agaricomycotina</taxon>
        <taxon>Agaricomycetes</taxon>
        <taxon>Polyporales</taxon>
        <taxon>Polyporaceae</taxon>
        <taxon>Dichomitus</taxon>
    </lineage>
</organism>
<gene>
    <name evidence="2" type="ORF">BD311DRAFT_812388</name>
</gene>
<feature type="compositionally biased region" description="Acidic residues" evidence="1">
    <location>
        <begin position="36"/>
        <end position="55"/>
    </location>
</feature>
<feature type="non-terminal residue" evidence="2">
    <location>
        <position position="1"/>
    </location>
</feature>